<dbReference type="Proteomes" id="UP001158066">
    <property type="component" value="Unassembled WGS sequence"/>
</dbReference>
<keyword evidence="1" id="KW-0472">Membrane</keyword>
<proteinExistence type="predicted"/>
<dbReference type="EMBL" id="FXUF01000011">
    <property type="protein sequence ID" value="SMP64263.1"/>
    <property type="molecule type" value="Genomic_DNA"/>
</dbReference>
<evidence type="ECO:0000256" key="1">
    <source>
        <dbReference type="SAM" id="Phobius"/>
    </source>
</evidence>
<gene>
    <name evidence="2" type="ORF">SAMN06296020_111119</name>
</gene>
<organism evidence="2 3">
    <name type="scientific">Anoxynatronum buryatiense</name>
    <dbReference type="NCBI Taxonomy" id="489973"/>
    <lineage>
        <taxon>Bacteria</taxon>
        <taxon>Bacillati</taxon>
        <taxon>Bacillota</taxon>
        <taxon>Clostridia</taxon>
        <taxon>Eubacteriales</taxon>
        <taxon>Clostridiaceae</taxon>
        <taxon>Anoxynatronum</taxon>
    </lineage>
</organism>
<name>A0AA46AJS8_9CLOT</name>
<dbReference type="RefSeq" id="WP_283410033.1">
    <property type="nucleotide sequence ID" value="NZ_FXUF01000011.1"/>
</dbReference>
<evidence type="ECO:0000313" key="2">
    <source>
        <dbReference type="EMBL" id="SMP64263.1"/>
    </source>
</evidence>
<feature type="transmembrane region" description="Helical" evidence="1">
    <location>
        <begin position="40"/>
        <end position="57"/>
    </location>
</feature>
<sequence length="60" mass="6289">MKKVVFGGMLFIGGSIMYSVGVLGFADVAIQAGYMQVPKYAGLLSMVLGIVLGTFGLKKD</sequence>
<keyword evidence="1" id="KW-0812">Transmembrane</keyword>
<comment type="caution">
    <text evidence="2">The sequence shown here is derived from an EMBL/GenBank/DDBJ whole genome shotgun (WGS) entry which is preliminary data.</text>
</comment>
<dbReference type="AlphaFoldDB" id="A0AA46AJS8"/>
<accession>A0AA46AJS8</accession>
<reference evidence="2" key="1">
    <citation type="submission" date="2017-05" db="EMBL/GenBank/DDBJ databases">
        <authorList>
            <person name="Varghese N."/>
            <person name="Submissions S."/>
        </authorList>
    </citation>
    <scope>NUCLEOTIDE SEQUENCE</scope>
    <source>
        <strain evidence="2">Su22</strain>
    </source>
</reference>
<evidence type="ECO:0000313" key="3">
    <source>
        <dbReference type="Proteomes" id="UP001158066"/>
    </source>
</evidence>
<keyword evidence="3" id="KW-1185">Reference proteome</keyword>
<keyword evidence="1" id="KW-1133">Transmembrane helix</keyword>
<protein>
    <submittedName>
        <fullName evidence="2">Uncharacterized protein</fullName>
    </submittedName>
</protein>